<dbReference type="PaxDb" id="353153-Q4CQ01"/>
<feature type="non-terminal residue" evidence="2">
    <location>
        <position position="237"/>
    </location>
</feature>
<evidence type="ECO:0000313" key="2">
    <source>
        <dbReference type="EMBL" id="EAN82355.1"/>
    </source>
</evidence>
<name>Q4CQ01_TRYCC</name>
<sequence length="237" mass="25736">MPCEGGVGLHIPMERAEVLCAVGTGLVRPWERRIVCYALKHVSAAAEAALPSTESHGSSDGSGSDENTEGRNASMEEISAAGPNKQEEQKRQRREETGGGEGVGSHLWSMFFGASKNTSADATNEEDCNADFSHYSGPQFYLLMEMVQDAMIVAKETSQSPASVTTSTCTFSRRMSWNFDLLTALLNLLIFHGNVPAVGRFLSVILSSYVMALLFHRCCHDRNGGGIVRVQAVREED</sequence>
<dbReference type="EMBL" id="AAHK01002547">
    <property type="protein sequence ID" value="EAN82355.1"/>
    <property type="molecule type" value="Genomic_DNA"/>
</dbReference>
<protein>
    <submittedName>
        <fullName evidence="2">Uncharacterized protein</fullName>
    </submittedName>
</protein>
<feature type="region of interest" description="Disordered" evidence="1">
    <location>
        <begin position="50"/>
        <end position="106"/>
    </location>
</feature>
<dbReference type="InParanoid" id="Q4CQ01"/>
<dbReference type="GeneID" id="3533575"/>
<gene>
    <name evidence="2" type="ORF">Tc00.1047053485889.16</name>
</gene>
<dbReference type="RefSeq" id="XP_804206.1">
    <property type="nucleotide sequence ID" value="XM_799113.1"/>
</dbReference>
<dbReference type="AlphaFoldDB" id="Q4CQ01"/>
<dbReference type="KEGG" id="tcr:485889.16"/>
<evidence type="ECO:0000256" key="1">
    <source>
        <dbReference type="SAM" id="MobiDB-lite"/>
    </source>
</evidence>
<feature type="compositionally biased region" description="Basic and acidic residues" evidence="1">
    <location>
        <begin position="85"/>
        <end position="97"/>
    </location>
</feature>
<proteinExistence type="predicted"/>
<feature type="compositionally biased region" description="Low complexity" evidence="1">
    <location>
        <begin position="52"/>
        <end position="65"/>
    </location>
</feature>
<reference evidence="2 3" key="1">
    <citation type="journal article" date="2005" name="Science">
        <title>The genome sequence of Trypanosoma cruzi, etiologic agent of Chagas disease.</title>
        <authorList>
            <person name="El-Sayed N.M."/>
            <person name="Myler P.J."/>
            <person name="Bartholomeu D.C."/>
            <person name="Nilsson D."/>
            <person name="Aggarwal G."/>
            <person name="Tran A.N."/>
            <person name="Ghedin E."/>
            <person name="Worthey E.A."/>
            <person name="Delcher A.L."/>
            <person name="Blandin G."/>
            <person name="Westenberger S.J."/>
            <person name="Caler E."/>
            <person name="Cerqueira G.C."/>
            <person name="Branche C."/>
            <person name="Haas B."/>
            <person name="Anupama A."/>
            <person name="Arner E."/>
            <person name="Aslund L."/>
            <person name="Attipoe P."/>
            <person name="Bontempi E."/>
            <person name="Bringaud F."/>
            <person name="Burton P."/>
            <person name="Cadag E."/>
            <person name="Campbell D.A."/>
            <person name="Carrington M."/>
            <person name="Crabtree J."/>
            <person name="Darban H."/>
            <person name="da Silveira J.F."/>
            <person name="de Jong P."/>
            <person name="Edwards K."/>
            <person name="Englund P.T."/>
            <person name="Fazelina G."/>
            <person name="Feldblyum T."/>
            <person name="Ferella M."/>
            <person name="Frasch A.C."/>
            <person name="Gull K."/>
            <person name="Horn D."/>
            <person name="Hou L."/>
            <person name="Huang Y."/>
            <person name="Kindlund E."/>
            <person name="Klingbeil M."/>
            <person name="Kluge S."/>
            <person name="Koo H."/>
            <person name="Lacerda D."/>
            <person name="Levin M.J."/>
            <person name="Lorenzi H."/>
            <person name="Louie T."/>
            <person name="Machado C.R."/>
            <person name="McCulloch R."/>
            <person name="McKenna A."/>
            <person name="Mizuno Y."/>
            <person name="Mottram J.C."/>
            <person name="Nelson S."/>
            <person name="Ochaya S."/>
            <person name="Osoegawa K."/>
            <person name="Pai G."/>
            <person name="Parsons M."/>
            <person name="Pentony M."/>
            <person name="Pettersson U."/>
            <person name="Pop M."/>
            <person name="Ramirez J.L."/>
            <person name="Rinta J."/>
            <person name="Robertson L."/>
            <person name="Salzberg S.L."/>
            <person name="Sanchez D.O."/>
            <person name="Seyler A."/>
            <person name="Sharma R."/>
            <person name="Shetty J."/>
            <person name="Simpson A.J."/>
            <person name="Sisk E."/>
            <person name="Tammi M.T."/>
            <person name="Tarleton R."/>
            <person name="Teixeira S."/>
            <person name="Van Aken S."/>
            <person name="Vogt C."/>
            <person name="Ward P.N."/>
            <person name="Wickstead B."/>
            <person name="Wortman J."/>
            <person name="White O."/>
            <person name="Fraser C.M."/>
            <person name="Stuart K.D."/>
            <person name="Andersson B."/>
        </authorList>
    </citation>
    <scope>NUCLEOTIDE SEQUENCE [LARGE SCALE GENOMIC DNA]</scope>
    <source>
        <strain evidence="2 3">CL Brener</strain>
    </source>
</reference>
<dbReference type="Proteomes" id="UP000002296">
    <property type="component" value="Unassembled WGS sequence"/>
</dbReference>
<organism evidence="2 3">
    <name type="scientific">Trypanosoma cruzi (strain CL Brener)</name>
    <dbReference type="NCBI Taxonomy" id="353153"/>
    <lineage>
        <taxon>Eukaryota</taxon>
        <taxon>Discoba</taxon>
        <taxon>Euglenozoa</taxon>
        <taxon>Kinetoplastea</taxon>
        <taxon>Metakinetoplastina</taxon>
        <taxon>Trypanosomatida</taxon>
        <taxon>Trypanosomatidae</taxon>
        <taxon>Trypanosoma</taxon>
        <taxon>Schizotrypanum</taxon>
    </lineage>
</organism>
<keyword evidence="3" id="KW-1185">Reference proteome</keyword>
<comment type="caution">
    <text evidence="2">The sequence shown here is derived from an EMBL/GenBank/DDBJ whole genome shotgun (WGS) entry which is preliminary data.</text>
</comment>
<evidence type="ECO:0000313" key="3">
    <source>
        <dbReference type="Proteomes" id="UP000002296"/>
    </source>
</evidence>
<accession>Q4CQ01</accession>